<keyword evidence="5 9" id="KW-0560">Oxidoreductase</keyword>
<name>A0A2P5HLJ3_DIAHE</name>
<dbReference type="EC" id="1.4.3.-" evidence="9"/>
<reference evidence="13" key="1">
    <citation type="submission" date="2017-09" db="EMBL/GenBank/DDBJ databases">
        <title>Polyketide synthases of a Diaporthe helianthi virulent isolate.</title>
        <authorList>
            <person name="Baroncelli R."/>
        </authorList>
    </citation>
    <scope>NUCLEOTIDE SEQUENCE [LARGE SCALE GENOMIC DNA]</scope>
    <source>
        <strain evidence="13">7/96</strain>
    </source>
</reference>
<dbReference type="SUPFAM" id="SSF54416">
    <property type="entry name" value="Amine oxidase N-terminal region"/>
    <property type="match status" value="2"/>
</dbReference>
<dbReference type="STRING" id="158607.A0A2P5HLJ3"/>
<evidence type="ECO:0000256" key="8">
    <source>
        <dbReference type="PIRSR" id="PIRSR600269-51"/>
    </source>
</evidence>
<feature type="compositionally biased region" description="Basic and acidic residues" evidence="10">
    <location>
        <begin position="290"/>
        <end position="308"/>
    </location>
</feature>
<feature type="region of interest" description="Disordered" evidence="10">
    <location>
        <begin position="751"/>
        <end position="792"/>
    </location>
</feature>
<evidence type="ECO:0000256" key="3">
    <source>
        <dbReference type="ARBA" id="ARBA00022723"/>
    </source>
</evidence>
<dbReference type="GO" id="GO:0008131">
    <property type="term" value="F:primary methylamine oxidase activity"/>
    <property type="evidence" value="ECO:0007669"/>
    <property type="project" value="InterPro"/>
</dbReference>
<evidence type="ECO:0000256" key="4">
    <source>
        <dbReference type="ARBA" id="ARBA00022772"/>
    </source>
</evidence>
<keyword evidence="4 7" id="KW-0801">TPQ</keyword>
<comment type="similarity">
    <text evidence="2 9">Belongs to the copper/topaquinone oxidase family.</text>
</comment>
<evidence type="ECO:0000313" key="14">
    <source>
        <dbReference type="Proteomes" id="UP000094444"/>
    </source>
</evidence>
<evidence type="ECO:0000256" key="2">
    <source>
        <dbReference type="ARBA" id="ARBA00007983"/>
    </source>
</evidence>
<dbReference type="PRINTS" id="PR00766">
    <property type="entry name" value="CUDAOXIDASE"/>
</dbReference>
<feature type="domain" description="DUF1965" evidence="12">
    <location>
        <begin position="235"/>
        <end position="300"/>
    </location>
</feature>
<evidence type="ECO:0000256" key="7">
    <source>
        <dbReference type="PIRSR" id="PIRSR600269-50"/>
    </source>
</evidence>
<organism evidence="13 14">
    <name type="scientific">Diaporthe helianthi</name>
    <dbReference type="NCBI Taxonomy" id="158607"/>
    <lineage>
        <taxon>Eukaryota</taxon>
        <taxon>Fungi</taxon>
        <taxon>Dikarya</taxon>
        <taxon>Ascomycota</taxon>
        <taxon>Pezizomycotina</taxon>
        <taxon>Sordariomycetes</taxon>
        <taxon>Sordariomycetidae</taxon>
        <taxon>Diaporthales</taxon>
        <taxon>Diaporthaceae</taxon>
        <taxon>Diaporthe</taxon>
    </lineage>
</organism>
<dbReference type="PANTHER" id="PTHR10638">
    <property type="entry name" value="COPPER AMINE OXIDASE"/>
    <property type="match status" value="1"/>
</dbReference>
<dbReference type="Pfam" id="PF09248">
    <property type="entry name" value="DUF1965"/>
    <property type="match status" value="1"/>
</dbReference>
<dbReference type="EMBL" id="MAVT02001371">
    <property type="protein sequence ID" value="POS71114.1"/>
    <property type="molecule type" value="Genomic_DNA"/>
</dbReference>
<dbReference type="AlphaFoldDB" id="A0A2P5HLJ3"/>
<dbReference type="Pfam" id="PF01179">
    <property type="entry name" value="Cu_amine_oxid"/>
    <property type="match status" value="1"/>
</dbReference>
<dbReference type="InterPro" id="IPR000269">
    <property type="entry name" value="Cu_amine_oxidase"/>
</dbReference>
<accession>A0A2P5HLJ3</accession>
<dbReference type="InParanoid" id="A0A2P5HLJ3"/>
<keyword evidence="6 9" id="KW-0186">Copper</keyword>
<evidence type="ECO:0000259" key="12">
    <source>
        <dbReference type="Pfam" id="PF09248"/>
    </source>
</evidence>
<dbReference type="GO" id="GO:0048038">
    <property type="term" value="F:quinone binding"/>
    <property type="evidence" value="ECO:0007669"/>
    <property type="project" value="InterPro"/>
</dbReference>
<dbReference type="PANTHER" id="PTHR10638:SF20">
    <property type="entry name" value="AMINE OXIDASE"/>
    <property type="match status" value="1"/>
</dbReference>
<feature type="domain" description="Copper amine oxidase catalytic" evidence="11">
    <location>
        <begin position="316"/>
        <end position="737"/>
    </location>
</feature>
<evidence type="ECO:0000256" key="9">
    <source>
        <dbReference type="RuleBase" id="RU000672"/>
    </source>
</evidence>
<comment type="PTM">
    <text evidence="8 9">Topaquinone (TPQ) is generated by copper-dependent autoxidation of a specific tyrosyl residue.</text>
</comment>
<evidence type="ECO:0000313" key="13">
    <source>
        <dbReference type="EMBL" id="POS71114.1"/>
    </source>
</evidence>
<dbReference type="GO" id="GO:0005507">
    <property type="term" value="F:copper ion binding"/>
    <property type="evidence" value="ECO:0007669"/>
    <property type="project" value="InterPro"/>
</dbReference>
<comment type="caution">
    <text evidence="13">The sequence shown here is derived from an EMBL/GenBank/DDBJ whole genome shotgun (WGS) entry which is preliminary data.</text>
</comment>
<comment type="cofactor">
    <cofactor evidence="1">
        <name>Cu cation</name>
        <dbReference type="ChEBI" id="CHEBI:23378"/>
    </cofactor>
</comment>
<feature type="active site" description="Proton acceptor" evidence="7">
    <location>
        <position position="389"/>
    </location>
</feature>
<evidence type="ECO:0000256" key="10">
    <source>
        <dbReference type="SAM" id="MobiDB-lite"/>
    </source>
</evidence>
<dbReference type="GO" id="GO:0005886">
    <property type="term" value="C:plasma membrane"/>
    <property type="evidence" value="ECO:0007669"/>
    <property type="project" value="TreeGrafter"/>
</dbReference>
<keyword evidence="14" id="KW-1185">Reference proteome</keyword>
<comment type="cofactor">
    <cofactor evidence="9">
        <name>Cu cation</name>
        <dbReference type="ChEBI" id="CHEBI:23378"/>
    </cofactor>
    <text evidence="9">Contains 1 topaquinone per subunit.</text>
</comment>
<dbReference type="Gene3D" id="2.70.98.20">
    <property type="entry name" value="Copper amine oxidase, catalytic domain"/>
    <property type="match status" value="1"/>
</dbReference>
<evidence type="ECO:0000256" key="1">
    <source>
        <dbReference type="ARBA" id="ARBA00001935"/>
    </source>
</evidence>
<feature type="active site" description="Schiff-base intermediate with substrate; via topaquinone" evidence="7">
    <location>
        <position position="470"/>
    </location>
</feature>
<protein>
    <recommendedName>
        <fullName evidence="9">Amine oxidase</fullName>
        <ecNumber evidence="9">1.4.3.-</ecNumber>
    </recommendedName>
</protein>
<evidence type="ECO:0000256" key="5">
    <source>
        <dbReference type="ARBA" id="ARBA00023002"/>
    </source>
</evidence>
<feature type="region of interest" description="Disordered" evidence="10">
    <location>
        <begin position="281"/>
        <end position="320"/>
    </location>
</feature>
<dbReference type="InterPro" id="IPR016182">
    <property type="entry name" value="Cu_amine_oxidase_N-reg"/>
</dbReference>
<dbReference type="SUPFAM" id="SSF49998">
    <property type="entry name" value="Amine oxidase catalytic domain"/>
    <property type="match status" value="1"/>
</dbReference>
<evidence type="ECO:0000256" key="6">
    <source>
        <dbReference type="ARBA" id="ARBA00023008"/>
    </source>
</evidence>
<proteinExistence type="inferred from homology"/>
<sequence>MEVRGRSLIALFTALLFVFTAGFLLGPARDDSRHVNVESASPERFRAPRQNVWSDLSRGEAEEVYGFLWKEWSDLNLTKTPKGVTDNFIVSVETLQPNKSHALPYILEDRSKPERWAKVVLSHQTEKGSFLSYYAVGPLPISAQTTVQPLVYPFNSGRHSVPNMMADFAASARFAMSLAENISDITTALLGAKVNREDPFDPDAMEAFPRFVRLKPDLVVGWIQFFRPGMGSSGRTLLPQGLYVRVDDASKDVSQWEVGSWFYNGQMFDSVEDLRSAMRDPESGFLKTQPNRDGHWTDTEDFDGHPDGRQLPPPVSIQPLGPRYKLDKTEKFVSWFGFEFYLTTTQATGVSVFDIRFKGERVMYELSLQEALAHYAGDDPMAGGQEFLDAFFGMGTMAFELVPGYDCPGYADYLDTEIHRSGKTERLPNNVCIFEFTSDYLLSRHTAQYSVTASRNTFLTIRFVSTVGNYDYTIDYIFYLDGAIEVKVRASGYIYGAFYASNPAYKTEDEYGHRVHDALSSSLHDHVINFKADLDVAGSANDMVRLAVEPTTTSYPWDQPFVRERNTMHLVEHPVTHEAGLDWPRNSAELFVVYAADGKNAWGERRGYRVVSGTGMGNTPHLTVLNSTSLGGSARWAERDVWVVRRKDEEPRAADPLSFLDTLNPLVDFSGIANGESLDRGEGEEEEDGQYDGDLVVYFNVGSHHVPHSGDIPNTLMHTSASSVMFVPHNFADRDPSRESVQGVRLQLKGTRSGGFAGFPGSDEDEDESSSTDDLRSREKRGGKGKGGYKMHEGANYFGTPYTEGVHVPLEALEPNLEKRYESEEIRVSDLGLNGSAAGVWFS</sequence>
<dbReference type="Proteomes" id="UP000094444">
    <property type="component" value="Unassembled WGS sequence"/>
</dbReference>
<dbReference type="InterPro" id="IPR036460">
    <property type="entry name" value="Cu_amine_oxidase_C_sf"/>
</dbReference>
<dbReference type="InterPro" id="IPR015328">
    <property type="entry name" value="DUF1965"/>
</dbReference>
<evidence type="ECO:0000259" key="11">
    <source>
        <dbReference type="Pfam" id="PF01179"/>
    </source>
</evidence>
<dbReference type="GO" id="GO:0009308">
    <property type="term" value="P:amine metabolic process"/>
    <property type="evidence" value="ECO:0007669"/>
    <property type="project" value="UniProtKB-UniRule"/>
</dbReference>
<dbReference type="OrthoDB" id="3341590at2759"/>
<gene>
    <name evidence="13" type="ORF">DHEL01_v210489</name>
</gene>
<dbReference type="Gene3D" id="3.10.450.40">
    <property type="match status" value="2"/>
</dbReference>
<feature type="modified residue" description="2',4',5'-topaquinone" evidence="8">
    <location>
        <position position="470"/>
    </location>
</feature>
<dbReference type="InterPro" id="IPR015798">
    <property type="entry name" value="Cu_amine_oxidase_C"/>
</dbReference>
<feature type="compositionally biased region" description="Acidic residues" evidence="10">
    <location>
        <begin position="762"/>
        <end position="771"/>
    </location>
</feature>
<keyword evidence="3 9" id="KW-0479">Metal-binding</keyword>
<feature type="compositionally biased region" description="Basic and acidic residues" evidence="10">
    <location>
        <begin position="773"/>
        <end position="782"/>
    </location>
</feature>